<evidence type="ECO:0000313" key="1">
    <source>
        <dbReference type="EMBL" id="RXT29346.1"/>
    </source>
</evidence>
<name>A0A4Q1UBM6_RHILE</name>
<sequence>MSHPRFDVLASLHFTWEGDDLGAPVSHHIAIARAPSPTKDALSLGWLEGELVADGHSLKGDLRLTDVGREQLLAFRQGWSPL</sequence>
<dbReference type="RefSeq" id="WP_129418790.1">
    <property type="nucleotide sequence ID" value="NZ_JAAXBV010000008.1"/>
</dbReference>
<protein>
    <submittedName>
        <fullName evidence="1">Uncharacterized protein</fullName>
    </submittedName>
</protein>
<reference evidence="1 2" key="1">
    <citation type="submission" date="2017-03" db="EMBL/GenBank/DDBJ databases">
        <authorList>
            <person name="Safronova V.I."/>
            <person name="Sazanova A.L."/>
            <person name="Chirak E.R."/>
        </authorList>
    </citation>
    <scope>NUCLEOTIDE SEQUENCE [LARGE SCALE GENOMIC DNA]</scope>
    <source>
        <strain evidence="1 2">Tri-43</strain>
    </source>
</reference>
<organism evidence="1 2">
    <name type="scientific">Rhizobium leguminosarum</name>
    <dbReference type="NCBI Taxonomy" id="384"/>
    <lineage>
        <taxon>Bacteria</taxon>
        <taxon>Pseudomonadati</taxon>
        <taxon>Pseudomonadota</taxon>
        <taxon>Alphaproteobacteria</taxon>
        <taxon>Hyphomicrobiales</taxon>
        <taxon>Rhizobiaceae</taxon>
        <taxon>Rhizobium/Agrobacterium group</taxon>
        <taxon>Rhizobium</taxon>
    </lineage>
</organism>
<dbReference type="AlphaFoldDB" id="A0A4Q1UBM6"/>
<accession>A0A4Q1UBM6</accession>
<comment type="caution">
    <text evidence="1">The sequence shown here is derived from an EMBL/GenBank/DDBJ whole genome shotgun (WGS) entry which is preliminary data.</text>
</comment>
<dbReference type="Proteomes" id="UP000290767">
    <property type="component" value="Unassembled WGS sequence"/>
</dbReference>
<gene>
    <name evidence="1" type="ORF">B5P46_11735</name>
</gene>
<proteinExistence type="predicted"/>
<evidence type="ECO:0000313" key="2">
    <source>
        <dbReference type="Proteomes" id="UP000290767"/>
    </source>
</evidence>
<dbReference type="EMBL" id="MZMU01000003">
    <property type="protein sequence ID" value="RXT29346.1"/>
    <property type="molecule type" value="Genomic_DNA"/>
</dbReference>